<evidence type="ECO:0000313" key="12">
    <source>
        <dbReference type="EMBL" id="HIU54027.1"/>
    </source>
</evidence>
<dbReference type="Gene3D" id="3.30.70.1320">
    <property type="entry name" value="Multidrug efflux transporter AcrB pore domain like"/>
    <property type="match status" value="1"/>
</dbReference>
<dbReference type="FunFam" id="1.20.1640.10:FF:000001">
    <property type="entry name" value="Efflux pump membrane transporter"/>
    <property type="match status" value="1"/>
</dbReference>
<comment type="similarity">
    <text evidence="2 9">Belongs to the resistance-nodulation-cell division (RND) (TC 2.A.6) family.</text>
</comment>
<keyword evidence="7 9" id="KW-1133">Transmembrane helix</keyword>
<dbReference type="Gene3D" id="3.30.2090.10">
    <property type="entry name" value="Multidrug efflux transporter AcrB TolC docking domain, DN and DC subdomains"/>
    <property type="match status" value="2"/>
</dbReference>
<dbReference type="AlphaFoldDB" id="A0A9D1M5Q1"/>
<keyword evidence="4" id="KW-1003">Cell membrane</keyword>
<feature type="transmembrane region" description="Helical" evidence="9">
    <location>
        <begin position="527"/>
        <end position="553"/>
    </location>
</feature>
<evidence type="ECO:0000256" key="6">
    <source>
        <dbReference type="ARBA" id="ARBA00022692"/>
    </source>
</evidence>
<dbReference type="GO" id="GO:0009636">
    <property type="term" value="P:response to toxic substance"/>
    <property type="evidence" value="ECO:0007669"/>
    <property type="project" value="UniProtKB-ARBA"/>
</dbReference>
<evidence type="ECO:0000256" key="7">
    <source>
        <dbReference type="ARBA" id="ARBA00022989"/>
    </source>
</evidence>
<dbReference type="FunFam" id="3.30.70.1430:FF:000001">
    <property type="entry name" value="Efflux pump membrane transporter"/>
    <property type="match status" value="1"/>
</dbReference>
<comment type="caution">
    <text evidence="12">The sequence shown here is derived from an EMBL/GenBank/DDBJ whole genome shotgun (WGS) entry which is preliminary data.</text>
</comment>
<feature type="transmembrane region" description="Helical" evidence="9">
    <location>
        <begin position="970"/>
        <end position="991"/>
    </location>
</feature>
<evidence type="ECO:0000256" key="5">
    <source>
        <dbReference type="ARBA" id="ARBA00022519"/>
    </source>
</evidence>
<evidence type="ECO:0000256" key="2">
    <source>
        <dbReference type="ARBA" id="ARBA00010942"/>
    </source>
</evidence>
<feature type="transmembrane region" description="Helical" evidence="9">
    <location>
        <begin position="1003"/>
        <end position="1025"/>
    </location>
</feature>
<dbReference type="GO" id="GO:0042910">
    <property type="term" value="F:xenobiotic transmembrane transporter activity"/>
    <property type="evidence" value="ECO:0007669"/>
    <property type="project" value="TreeGrafter"/>
</dbReference>
<dbReference type="PANTHER" id="PTHR32063">
    <property type="match status" value="1"/>
</dbReference>
<dbReference type="NCBIfam" id="TIGR00915">
    <property type="entry name" value="2A0602"/>
    <property type="match status" value="1"/>
</dbReference>
<evidence type="ECO:0000259" key="11">
    <source>
        <dbReference type="PROSITE" id="PS50156"/>
    </source>
</evidence>
<keyword evidence="8 9" id="KW-0472">Membrane</keyword>
<dbReference type="SUPFAM" id="SSF82693">
    <property type="entry name" value="Multidrug efflux transporter AcrB pore domain, PN1, PN2, PC1 and PC2 subdomains"/>
    <property type="match status" value="3"/>
</dbReference>
<feature type="transmembrane region" description="Helical" evidence="9">
    <location>
        <begin position="393"/>
        <end position="414"/>
    </location>
</feature>
<dbReference type="PROSITE" id="PS50156">
    <property type="entry name" value="SSD"/>
    <property type="match status" value="1"/>
</dbReference>
<keyword evidence="3 9" id="KW-0813">Transport</keyword>
<dbReference type="PRINTS" id="PR00702">
    <property type="entry name" value="ACRIFLAVINRP"/>
</dbReference>
<dbReference type="InterPro" id="IPR000731">
    <property type="entry name" value="SSD"/>
</dbReference>
<feature type="transmembrane region" description="Helical" evidence="9">
    <location>
        <begin position="892"/>
        <end position="916"/>
    </location>
</feature>
<accession>A0A9D1M5Q1</accession>
<feature type="transmembrane region" description="Helical" evidence="9">
    <location>
        <begin position="866"/>
        <end position="885"/>
    </location>
</feature>
<dbReference type="Pfam" id="PF00873">
    <property type="entry name" value="ACR_tran"/>
    <property type="match status" value="1"/>
</dbReference>
<organism evidence="12 13">
    <name type="scientific">Candidatus Scatocola faecipullorum</name>
    <dbReference type="NCBI Taxonomy" id="2840917"/>
    <lineage>
        <taxon>Bacteria</taxon>
        <taxon>Pseudomonadati</taxon>
        <taxon>Pseudomonadota</taxon>
        <taxon>Alphaproteobacteria</taxon>
        <taxon>Rhodospirillales</taxon>
        <taxon>Rhodospirillaceae</taxon>
        <taxon>Rhodospirillaceae incertae sedis</taxon>
        <taxon>Candidatus Scatocola</taxon>
    </lineage>
</organism>
<dbReference type="Gene3D" id="1.20.1640.10">
    <property type="entry name" value="Multidrug efflux transporter AcrB transmembrane domain"/>
    <property type="match status" value="2"/>
</dbReference>
<dbReference type="GO" id="GO:0005886">
    <property type="term" value="C:plasma membrane"/>
    <property type="evidence" value="ECO:0007669"/>
    <property type="project" value="UniProtKB-SubCell"/>
</dbReference>
<evidence type="ECO:0000256" key="1">
    <source>
        <dbReference type="ARBA" id="ARBA00004429"/>
    </source>
</evidence>
<dbReference type="PANTHER" id="PTHR32063:SF76">
    <property type="entry name" value="EFFLUX PUMP MEMBRANE TRANSPORTER"/>
    <property type="match status" value="1"/>
</dbReference>
<dbReference type="InterPro" id="IPR004764">
    <property type="entry name" value="MdtF-like"/>
</dbReference>
<feature type="region of interest" description="Disordered" evidence="10">
    <location>
        <begin position="1033"/>
        <end position="1055"/>
    </location>
</feature>
<reference evidence="12" key="2">
    <citation type="journal article" date="2021" name="PeerJ">
        <title>Extensive microbial diversity within the chicken gut microbiome revealed by metagenomics and culture.</title>
        <authorList>
            <person name="Gilroy R."/>
            <person name="Ravi A."/>
            <person name="Getino M."/>
            <person name="Pursley I."/>
            <person name="Horton D.L."/>
            <person name="Alikhan N.F."/>
            <person name="Baker D."/>
            <person name="Gharbi K."/>
            <person name="Hall N."/>
            <person name="Watson M."/>
            <person name="Adriaenssens E.M."/>
            <person name="Foster-Nyarko E."/>
            <person name="Jarju S."/>
            <person name="Secka A."/>
            <person name="Antonio M."/>
            <person name="Oren A."/>
            <person name="Chaudhuri R.R."/>
            <person name="La Ragione R."/>
            <person name="Hildebrand F."/>
            <person name="Pallen M.J."/>
        </authorList>
    </citation>
    <scope>NUCLEOTIDE SEQUENCE</scope>
    <source>
        <strain evidence="12">ChiW3-316</strain>
    </source>
</reference>
<dbReference type="GO" id="GO:0015562">
    <property type="term" value="F:efflux transmembrane transporter activity"/>
    <property type="evidence" value="ECO:0007669"/>
    <property type="project" value="InterPro"/>
</dbReference>
<keyword evidence="6 9" id="KW-0812">Transmembrane</keyword>
<dbReference type="Gene3D" id="3.30.70.1440">
    <property type="entry name" value="Multidrug efflux transporter AcrB pore domain"/>
    <property type="match status" value="1"/>
</dbReference>
<feature type="transmembrane region" description="Helical" evidence="9">
    <location>
        <begin position="12"/>
        <end position="33"/>
    </location>
</feature>
<dbReference type="InterPro" id="IPR001036">
    <property type="entry name" value="Acrflvin-R"/>
</dbReference>
<evidence type="ECO:0000313" key="13">
    <source>
        <dbReference type="Proteomes" id="UP000824107"/>
    </source>
</evidence>
<gene>
    <name evidence="12" type="ORF">IAD20_08120</name>
</gene>
<keyword evidence="5 9" id="KW-0997">Cell inner membrane</keyword>
<feature type="transmembrane region" description="Helical" evidence="9">
    <location>
        <begin position="338"/>
        <end position="360"/>
    </location>
</feature>
<proteinExistence type="inferred from homology"/>
<feature type="transmembrane region" description="Helical" evidence="9">
    <location>
        <begin position="435"/>
        <end position="459"/>
    </location>
</feature>
<name>A0A9D1M5Q1_9PROT</name>
<dbReference type="Gene3D" id="3.30.70.1430">
    <property type="entry name" value="Multidrug efflux transporter AcrB pore domain"/>
    <property type="match status" value="2"/>
</dbReference>
<dbReference type="InterPro" id="IPR027463">
    <property type="entry name" value="AcrB_DN_DC_subdom"/>
</dbReference>
<evidence type="ECO:0000256" key="10">
    <source>
        <dbReference type="SAM" id="MobiDB-lite"/>
    </source>
</evidence>
<dbReference type="SUPFAM" id="SSF82714">
    <property type="entry name" value="Multidrug efflux transporter AcrB TolC docking domain, DN and DC subdomains"/>
    <property type="match status" value="2"/>
</dbReference>
<dbReference type="SUPFAM" id="SSF82866">
    <property type="entry name" value="Multidrug efflux transporter AcrB transmembrane domain"/>
    <property type="match status" value="2"/>
</dbReference>
<dbReference type="EMBL" id="DVNC01000054">
    <property type="protein sequence ID" value="HIU54027.1"/>
    <property type="molecule type" value="Genomic_DNA"/>
</dbReference>
<feature type="transmembrane region" description="Helical" evidence="9">
    <location>
        <begin position="922"/>
        <end position="943"/>
    </location>
</feature>
<evidence type="ECO:0000256" key="4">
    <source>
        <dbReference type="ARBA" id="ARBA00022475"/>
    </source>
</evidence>
<feature type="transmembrane region" description="Helical" evidence="9">
    <location>
        <begin position="471"/>
        <end position="498"/>
    </location>
</feature>
<feature type="domain" description="SSD" evidence="11">
    <location>
        <begin position="332"/>
        <end position="496"/>
    </location>
</feature>
<protein>
    <recommendedName>
        <fullName evidence="9">Efflux pump membrane transporter</fullName>
    </recommendedName>
</protein>
<evidence type="ECO:0000256" key="8">
    <source>
        <dbReference type="ARBA" id="ARBA00023136"/>
    </source>
</evidence>
<evidence type="ECO:0000256" key="3">
    <source>
        <dbReference type="ARBA" id="ARBA00022448"/>
    </source>
</evidence>
<reference evidence="12" key="1">
    <citation type="submission" date="2020-10" db="EMBL/GenBank/DDBJ databases">
        <authorList>
            <person name="Gilroy R."/>
        </authorList>
    </citation>
    <scope>NUCLEOTIDE SEQUENCE</scope>
    <source>
        <strain evidence="12">ChiW3-316</strain>
    </source>
</reference>
<comment type="subcellular location">
    <subcellularLocation>
        <location evidence="1 9">Cell inner membrane</location>
        <topology evidence="1 9">Multi-pass membrane protein</topology>
    </subcellularLocation>
</comment>
<feature type="transmembrane region" description="Helical" evidence="9">
    <location>
        <begin position="367"/>
        <end position="387"/>
    </location>
</feature>
<evidence type="ECO:0000256" key="9">
    <source>
        <dbReference type="RuleBase" id="RU364070"/>
    </source>
</evidence>
<sequence length="1055" mass="114380">MFSQYFIDKPRFAGVISIIMILLGLLAIAVLPVSQYPQITPPQIVVSTTYPGASAQVLVDTVAVPIENQINGVENMLYMSSTSDDNGSYTLTITFDVGTDPDIAQVKVQNRLQQVMSQLPTLVVQEGVDVKTSMSNILGMLVLRSPNNTYNDLYLSNFAYTNIKNPISRIKGIGSVDIYGPQYSMRVWLNSDKIAALGIDSTTIANAISSQNIQASIGQIGAAPSGKDTPMVLSLTAKGLLNTVEDFENIVVATSKDGGIVRLKDVSRIELGADNYSMNAHFDNAPAVVIGLSQTPNTNSLQIMNDVKKEIEALSKTFPGDMELKVAYDSTDYVRASIASIIETLVITFSLVVLVTYIFLQKMKTTLIPLITIPVSLIATFAVIYVLGFDINILTLFAMILAIGLVVDDAIIVVERVQYLMVYEKMDAHDASVKAMQQIASAIIATTFVLLSIFIPVGLMAGITGKIYQQFAVTIATAVVFSAFNALTLSPSLCAIFLRGDKQENPHGFFKWFDDVIDWFKGHYLNVVGYFSSFLGVTVIVTLATIGVIGFLFANTATSFLPEEDQGIIFANVQLEDTATINQTNELLAQISEQSMQIKGVKYFISVAGYSILGGSGENVALGVIGLDEWSQRKSKNLSIEAITAALRRKFADNEQAAINFFAPPSIPGIGKSDGLSLELLSTDGNASPAELYRWLEKYLAALNKSQTVAYAFSTFTSDTPHVYLDVDRTKLEAYDITVSDLFTALANNLGSRYINNITLSGQVNKVIIQADFPYRQNVADVENLYVRSGSGDLIRLKSFASVQTSISPKIIYRYNQYTDASVTAQAKPGISTGSAIAEIAEIADKILPKDYQISWTGLSLQEVEAAGLATFLIILALVFCYLFLVALYESWMLAFAVMFSTVFAILGALVGLHLMGQSLSIYAQLGLIMLIGLAAKNAILIVEFTKAYREEGESVLEASKKGAGERFRAVLMTAMTFILGVFPMIVATGAGASSQIAIGTSVFYGMIAATFIGIIFIPALFAVFETLKEWGGRGRTEPQPAETASAGRRRKNAK</sequence>
<dbReference type="Proteomes" id="UP000824107">
    <property type="component" value="Unassembled WGS sequence"/>
</dbReference>